<proteinExistence type="predicted"/>
<dbReference type="OrthoDB" id="878772at2"/>
<dbReference type="RefSeq" id="WP_018619831.1">
    <property type="nucleotide sequence ID" value="NZ_CP025096.1"/>
</dbReference>
<dbReference type="Proteomes" id="UP000232883">
    <property type="component" value="Chromosome"/>
</dbReference>
<dbReference type="KEGG" id="spir:CWM47_28375"/>
<evidence type="ECO:0000313" key="2">
    <source>
        <dbReference type="EMBL" id="AUD05420.1"/>
    </source>
</evidence>
<accession>A0A2K8Z6D3</accession>
<keyword evidence="1" id="KW-0472">Membrane</keyword>
<feature type="transmembrane region" description="Helical" evidence="1">
    <location>
        <begin position="107"/>
        <end position="133"/>
    </location>
</feature>
<protein>
    <recommendedName>
        <fullName evidence="4">DUF1440 domain-containing protein</fullName>
    </recommendedName>
</protein>
<feature type="transmembrane region" description="Helical" evidence="1">
    <location>
        <begin position="73"/>
        <end position="95"/>
    </location>
</feature>
<feature type="transmembrane region" description="Helical" evidence="1">
    <location>
        <begin position="139"/>
        <end position="157"/>
    </location>
</feature>
<evidence type="ECO:0000256" key="1">
    <source>
        <dbReference type="SAM" id="Phobius"/>
    </source>
</evidence>
<name>A0A2K8Z6D3_9BACT</name>
<keyword evidence="1" id="KW-1133">Transmembrane helix</keyword>
<reference evidence="2 3" key="1">
    <citation type="submission" date="2017-11" db="EMBL/GenBank/DDBJ databases">
        <title>Taxonomic description and genome sequences of Spirosoma HA7 sp. nov., isolated from pollen microhabitat of Corylus avellana.</title>
        <authorList>
            <person name="Ambika Manirajan B."/>
            <person name="Suarez C."/>
            <person name="Ratering S."/>
            <person name="Geissler-Plaum R."/>
            <person name="Cardinale M."/>
            <person name="Sylvia S."/>
        </authorList>
    </citation>
    <scope>NUCLEOTIDE SEQUENCE [LARGE SCALE GENOMIC DNA]</scope>
    <source>
        <strain evidence="2 3">HA7</strain>
    </source>
</reference>
<dbReference type="EMBL" id="CP025096">
    <property type="protein sequence ID" value="AUD05420.1"/>
    <property type="molecule type" value="Genomic_DNA"/>
</dbReference>
<evidence type="ECO:0008006" key="4">
    <source>
        <dbReference type="Google" id="ProtNLM"/>
    </source>
</evidence>
<keyword evidence="3" id="KW-1185">Reference proteome</keyword>
<organism evidence="2 3">
    <name type="scientific">Spirosoma pollinicola</name>
    <dbReference type="NCBI Taxonomy" id="2057025"/>
    <lineage>
        <taxon>Bacteria</taxon>
        <taxon>Pseudomonadati</taxon>
        <taxon>Bacteroidota</taxon>
        <taxon>Cytophagia</taxon>
        <taxon>Cytophagales</taxon>
        <taxon>Cytophagaceae</taxon>
        <taxon>Spirosoma</taxon>
    </lineage>
</organism>
<keyword evidence="1" id="KW-0812">Transmembrane</keyword>
<evidence type="ECO:0000313" key="3">
    <source>
        <dbReference type="Proteomes" id="UP000232883"/>
    </source>
</evidence>
<sequence length="172" mass="17994">MTPTPLRAGLLAGTVAITVNTLALKLAQPLGIVAESGGLLRLGSRYAGPIANGLGITYAWAKAGLPGPATLPFWLAFHYATGFGMVWLFVAVLHARLPGSGLVKGSLFSLLPWLINGLLVLPALGQGVIGWRVLPPSGIAYFAVANWLFGAVLGILYEKQQRPKELISPVGS</sequence>
<gene>
    <name evidence="2" type="ORF">CWM47_28375</name>
</gene>
<dbReference type="AlphaFoldDB" id="A0A2K8Z6D3"/>